<keyword evidence="8" id="KW-1185">Reference proteome</keyword>
<feature type="compositionally biased region" description="Low complexity" evidence="5">
    <location>
        <begin position="63"/>
        <end position="79"/>
    </location>
</feature>
<name>A0A4S4LVX0_9AGAM</name>
<dbReference type="Proteomes" id="UP000310158">
    <property type="component" value="Unassembled WGS sequence"/>
</dbReference>
<feature type="region of interest" description="Disordered" evidence="5">
    <location>
        <begin position="26"/>
        <end position="101"/>
    </location>
</feature>
<evidence type="ECO:0000256" key="5">
    <source>
        <dbReference type="SAM" id="MobiDB-lite"/>
    </source>
</evidence>
<dbReference type="GO" id="GO:0005739">
    <property type="term" value="C:mitochondrion"/>
    <property type="evidence" value="ECO:0007669"/>
    <property type="project" value="UniProtKB-SubCell"/>
</dbReference>
<evidence type="ECO:0000256" key="1">
    <source>
        <dbReference type="ARBA" id="ARBA00004173"/>
    </source>
</evidence>
<evidence type="ECO:0000259" key="6">
    <source>
        <dbReference type="SMART" id="SM01155"/>
    </source>
</evidence>
<dbReference type="AlphaFoldDB" id="A0A4S4LVX0"/>
<feature type="compositionally biased region" description="Basic residues" evidence="5">
    <location>
        <begin position="224"/>
        <end position="252"/>
    </location>
</feature>
<dbReference type="OrthoDB" id="3268560at2759"/>
<sequence>MPMFPRFLRPIPSSRRAYSFFSSKSGGGRYFNSAKPPKVVAHATTKGSRVDAEAASQKSSEDAPASASQPSTPSLTQTQKPIDTAPTPTPPPAQTSPFIVPPVHAAPVPTYPPLSAHDLNLHQFFSLHRPLFLHSPSSTLFDSYPAFTLGTNTDEAATAELGTIDDPPEASPEADAEAARQLARALVINRVGSLISWDETMRRLGVQVEQMDLSGHEILMDSTKRKRRKKMKKHKLKKRRKLQRAQRVKIGR</sequence>
<dbReference type="PANTHER" id="PTHR32035">
    <property type="entry name" value="AURORA KINASE A-INTERACTING PROTEIN"/>
    <property type="match status" value="1"/>
</dbReference>
<organism evidence="7 8">
    <name type="scientific">Bondarzewia mesenterica</name>
    <dbReference type="NCBI Taxonomy" id="1095465"/>
    <lineage>
        <taxon>Eukaryota</taxon>
        <taxon>Fungi</taxon>
        <taxon>Dikarya</taxon>
        <taxon>Basidiomycota</taxon>
        <taxon>Agaricomycotina</taxon>
        <taxon>Agaricomycetes</taxon>
        <taxon>Russulales</taxon>
        <taxon>Bondarzewiaceae</taxon>
        <taxon>Bondarzewia</taxon>
    </lineage>
</organism>
<feature type="domain" description="Ribosomal protein mS38 C-terminal" evidence="6">
    <location>
        <begin position="219"/>
        <end position="252"/>
    </location>
</feature>
<evidence type="ECO:0000313" key="8">
    <source>
        <dbReference type="Proteomes" id="UP000310158"/>
    </source>
</evidence>
<comment type="similarity">
    <text evidence="3">Belongs to the mitochondrion-specific ribosomal protein mS38 family.</text>
</comment>
<dbReference type="EMBL" id="SGPL01000155">
    <property type="protein sequence ID" value="THH16485.1"/>
    <property type="molecule type" value="Genomic_DNA"/>
</dbReference>
<evidence type="ECO:0000256" key="2">
    <source>
        <dbReference type="ARBA" id="ARBA00023128"/>
    </source>
</evidence>
<gene>
    <name evidence="7" type="ORF">EW146_g4162</name>
</gene>
<reference evidence="7 8" key="1">
    <citation type="submission" date="2019-02" db="EMBL/GenBank/DDBJ databases">
        <title>Genome sequencing of the rare red list fungi Bondarzewia mesenterica.</title>
        <authorList>
            <person name="Buettner E."/>
            <person name="Kellner H."/>
        </authorList>
    </citation>
    <scope>NUCLEOTIDE SEQUENCE [LARGE SCALE GENOMIC DNA]</scope>
    <source>
        <strain evidence="7 8">DSM 108281</strain>
    </source>
</reference>
<accession>A0A4S4LVX0</accession>
<evidence type="ECO:0000256" key="4">
    <source>
        <dbReference type="ARBA" id="ARBA00035682"/>
    </source>
</evidence>
<comment type="subcellular location">
    <subcellularLocation>
        <location evidence="1">Mitochondrion</location>
    </subcellularLocation>
</comment>
<dbReference type="Pfam" id="PF08213">
    <property type="entry name" value="COX24_C"/>
    <property type="match status" value="1"/>
</dbReference>
<comment type="caution">
    <text evidence="7">The sequence shown here is derived from an EMBL/GenBank/DDBJ whole genome shotgun (WGS) entry which is preliminary data.</text>
</comment>
<dbReference type="SMART" id="SM01155">
    <property type="entry name" value="DUF1713"/>
    <property type="match status" value="1"/>
</dbReference>
<evidence type="ECO:0000313" key="7">
    <source>
        <dbReference type="EMBL" id="THH16485.1"/>
    </source>
</evidence>
<feature type="region of interest" description="Disordered" evidence="5">
    <location>
        <begin position="222"/>
        <end position="252"/>
    </location>
</feature>
<dbReference type="InterPro" id="IPR013177">
    <property type="entry name" value="Ribosomal_mS38_C"/>
</dbReference>
<evidence type="ECO:0000256" key="3">
    <source>
        <dbReference type="ARBA" id="ARBA00035647"/>
    </source>
</evidence>
<protein>
    <recommendedName>
        <fullName evidence="4">Small ribosomal subunit protein mS38</fullName>
    </recommendedName>
</protein>
<keyword evidence="2" id="KW-0496">Mitochondrion</keyword>
<proteinExistence type="inferred from homology"/>
<dbReference type="PANTHER" id="PTHR32035:SF3">
    <property type="entry name" value="SMALL RIBOSOMAL SUBUNIT PROTEIN MS38"/>
    <property type="match status" value="1"/>
</dbReference>